<protein>
    <submittedName>
        <fullName evidence="1">Uncharacterized protein</fullName>
    </submittedName>
</protein>
<gene>
    <name evidence="1" type="ORF">SB48_HM08orf00867</name>
</gene>
<proteinExistence type="predicted"/>
<reference evidence="2" key="1">
    <citation type="submission" date="2015-01" db="EMBL/GenBank/DDBJ databases">
        <title>Comparative genome analysis of Bacillus coagulans HM-08, Clostridium butyricum HM-68, Bacillus subtilis HM-66 and Bacillus paralicheniformis BL-09.</title>
        <authorList>
            <person name="Zhang H."/>
        </authorList>
    </citation>
    <scope>NUCLEOTIDE SEQUENCE [LARGE SCALE GENOMIC DNA]</scope>
    <source>
        <strain evidence="2">HM-08</strain>
    </source>
</reference>
<dbReference type="AlphaFoldDB" id="A0AAN0WAR5"/>
<dbReference type="RefSeq" id="WP_014097012.1">
    <property type="nucleotide sequence ID" value="NZ_CP010525.1"/>
</dbReference>
<accession>A0AAN0WAR5</accession>
<name>A0AAN0WAR5_HEYCO</name>
<sequence>MKNEDFPIRRILFHPEIISIDLVKIAQEMTEDQFDEFLTQYDKAIQIAMKNPYLPNTRLMYQLQDWSRIDFFSMKKPPRKFTRDDRFIYRYDADFYDVFKLAVGLRNAKGKQGDSIYYTARIRLEESPDHWEEENDG</sequence>
<dbReference type="EMBL" id="CP010525">
    <property type="protein sequence ID" value="AJO21359.1"/>
    <property type="molecule type" value="Genomic_DNA"/>
</dbReference>
<dbReference type="Proteomes" id="UP000032024">
    <property type="component" value="Chromosome"/>
</dbReference>
<organism evidence="1 2">
    <name type="scientific">Heyndrickxia coagulans</name>
    <name type="common">Weizmannia coagulans</name>
    <dbReference type="NCBI Taxonomy" id="1398"/>
    <lineage>
        <taxon>Bacteria</taxon>
        <taxon>Bacillati</taxon>
        <taxon>Bacillota</taxon>
        <taxon>Bacilli</taxon>
        <taxon>Bacillales</taxon>
        <taxon>Bacillaceae</taxon>
        <taxon>Heyndrickxia</taxon>
    </lineage>
</organism>
<evidence type="ECO:0000313" key="2">
    <source>
        <dbReference type="Proteomes" id="UP000032024"/>
    </source>
</evidence>
<keyword evidence="2" id="KW-1185">Reference proteome</keyword>
<evidence type="ECO:0000313" key="1">
    <source>
        <dbReference type="EMBL" id="AJO21359.1"/>
    </source>
</evidence>